<dbReference type="Proteomes" id="UP000664164">
    <property type="component" value="Unassembled WGS sequence"/>
</dbReference>
<name>A0A939HK21_9MICC</name>
<proteinExistence type="predicted"/>
<keyword evidence="2" id="KW-1185">Reference proteome</keyword>
<organism evidence="1 2">
    <name type="scientific">Arthrobacter cavernae</name>
    <dbReference type="NCBI Taxonomy" id="2817681"/>
    <lineage>
        <taxon>Bacteria</taxon>
        <taxon>Bacillati</taxon>
        <taxon>Actinomycetota</taxon>
        <taxon>Actinomycetes</taxon>
        <taxon>Micrococcales</taxon>
        <taxon>Micrococcaceae</taxon>
        <taxon>Arthrobacter</taxon>
    </lineage>
</organism>
<evidence type="ECO:0000313" key="1">
    <source>
        <dbReference type="EMBL" id="MBO1268835.1"/>
    </source>
</evidence>
<sequence>MTETRDLETWVSAFIGAFSDVSPRTLGDVRFRAARSLPPDLLVVVYEDWERHVTARAFPLAELEQLAFASPSPRAVARHIVVGDLIEPSAHGRVLDHDLVKNLNAEFPGLEWIGHVPL</sequence>
<dbReference type="RefSeq" id="WP_207616624.1">
    <property type="nucleotide sequence ID" value="NZ_JAFNLL010000029.1"/>
</dbReference>
<protein>
    <submittedName>
        <fullName evidence="1">Uncharacterized protein</fullName>
    </submittedName>
</protein>
<comment type="caution">
    <text evidence="1">The sequence shown here is derived from an EMBL/GenBank/DDBJ whole genome shotgun (WGS) entry which is preliminary data.</text>
</comment>
<dbReference type="AlphaFoldDB" id="A0A939HK21"/>
<dbReference type="EMBL" id="JAFNLL010000029">
    <property type="protein sequence ID" value="MBO1268835.1"/>
    <property type="molecule type" value="Genomic_DNA"/>
</dbReference>
<reference evidence="1" key="1">
    <citation type="submission" date="2021-03" db="EMBL/GenBank/DDBJ databases">
        <title>A new species, PO-11, isolated from a karst cave deposit.</title>
        <authorList>
            <person name="Zhaoxiaoyong W."/>
        </authorList>
    </citation>
    <scope>NUCLEOTIDE SEQUENCE</scope>
    <source>
        <strain evidence="1">PO-11</strain>
    </source>
</reference>
<gene>
    <name evidence="1" type="ORF">J1902_12800</name>
</gene>
<accession>A0A939HK21</accession>
<evidence type="ECO:0000313" key="2">
    <source>
        <dbReference type="Proteomes" id="UP000664164"/>
    </source>
</evidence>